<feature type="transmembrane region" description="Helical" evidence="1">
    <location>
        <begin position="146"/>
        <end position="165"/>
    </location>
</feature>
<sequence>MIDKLIGLIGARPDEKEKVMLLLAKGFFMGIFLAGYTVTAQTLFINRIGADKLDTAFVLTGCLGVVVTWVYSKIQHNLHYSKLVIGNIVLVTFLILGIRICFHFYGSQDWLIYLLYILYGPINALIILGFWGVFLRLFNLRQSKRIIGGIDSGQLSASILTFFTLPFLNKFTDPSDILIITNGSLIISLAFLLVIVKKYDIDFTKIKTKAEKRSLKFKNLFKRKYIVLLSVFLIVSMIAFKFIEFIYSNALEQRYVNDEQSLFAFIGIANGTVMILSFLIQTFVNDRIIADYGVKTAVLVMPVILGTLSIVAIFITTAFGFSGVESAGFAAYFIVIVGAYVFTNSLRDAMENPAFKLYFLPLEDNIRFDIQTKIEGVIGQVATLVAGGFMLLLSYVNLERAYFLLSLLFIVVLMVFVVNALHKQYNEVLHRKLSTLKKNVKSTDSNLPFNSAVLSHDVILGLLKSDLNTVKLNLELVKKIEPGQYYDLLYYLLNSDKEEVVMHVLKLITEIKPLSSLQPLNKVIENTKHSQVKMMAENARSMIYHFKGIMDEGFLLDQMARSANVNEREFVAHYLSNHESNSKNDNLLHLLLRDPNNQVRKSAIIAVGKIKRPEFWPMLLELIQSNTFGSLAQKSLSLIGDPVIGRLEAVFYKSGQSLQTMRRVLKTYGRIGSEKAKEALWNKMDYPDKQIQQEVLGNLSGIGLVVNAERASKIKDIIKSDLINIVWNHLAIRTVRIDMDNQLIESLEEENRKTFDHIYTLLAMIYDKSSIAIVKENIESNNPDNITFAIELLDVFLDDDLKEYIIPVLDDIPIEDKLSKLNIYDPFVDATDADLFKSIINRDYNQISRWTKACALFNMAFLDEDDIVSDDLIAQLFNPDQLLCETAAWVIYSHSPYDFQILSKRIPEQSKRYITKLIPEIDNHNINDIFKLKFGKARFLKKIELFNTLSTSVLNEVLEICEEVYYPEGTTLNIKGKYSFSDLILIFKGKLSLVNNKGETFKFGNGHVIGGGIHLSGDDYFSVIEKDIIGLKIKYDDYLELLNNHKEVLEKVLRLNNRQFVL</sequence>
<comment type="caution">
    <text evidence="2">The sequence shown here is derived from an EMBL/GenBank/DDBJ whole genome shotgun (WGS) entry which is preliminary data.</text>
</comment>
<feature type="transmembrane region" description="Helical" evidence="1">
    <location>
        <begin position="225"/>
        <end position="243"/>
    </location>
</feature>
<feature type="transmembrane region" description="Helical" evidence="1">
    <location>
        <begin position="402"/>
        <end position="422"/>
    </location>
</feature>
<feature type="transmembrane region" description="Helical" evidence="1">
    <location>
        <begin position="177"/>
        <end position="196"/>
    </location>
</feature>
<dbReference type="InterPro" id="IPR014710">
    <property type="entry name" value="RmlC-like_jellyroll"/>
</dbReference>
<keyword evidence="1" id="KW-0812">Transmembrane</keyword>
<dbReference type="Gene3D" id="1.25.10.10">
    <property type="entry name" value="Leucine-rich Repeat Variant"/>
    <property type="match status" value="1"/>
</dbReference>
<dbReference type="RefSeq" id="WP_266054462.1">
    <property type="nucleotide sequence ID" value="NZ_JAPFQN010000001.1"/>
</dbReference>
<feature type="transmembrane region" description="Helical" evidence="1">
    <location>
        <begin position="56"/>
        <end position="72"/>
    </location>
</feature>
<feature type="transmembrane region" description="Helical" evidence="1">
    <location>
        <begin position="21"/>
        <end position="44"/>
    </location>
</feature>
<dbReference type="SUPFAM" id="SSF103473">
    <property type="entry name" value="MFS general substrate transporter"/>
    <property type="match status" value="1"/>
</dbReference>
<evidence type="ECO:0000256" key="1">
    <source>
        <dbReference type="SAM" id="Phobius"/>
    </source>
</evidence>
<keyword evidence="1" id="KW-0472">Membrane</keyword>
<feature type="transmembrane region" description="Helical" evidence="1">
    <location>
        <begin position="111"/>
        <end position="134"/>
    </location>
</feature>
<feature type="transmembrane region" description="Helical" evidence="1">
    <location>
        <begin position="377"/>
        <end position="396"/>
    </location>
</feature>
<evidence type="ECO:0000313" key="2">
    <source>
        <dbReference type="EMBL" id="MCX2742225.1"/>
    </source>
</evidence>
<dbReference type="Gene3D" id="2.60.120.10">
    <property type="entry name" value="Jelly Rolls"/>
    <property type="match status" value="1"/>
</dbReference>
<dbReference type="InterPro" id="IPR036259">
    <property type="entry name" value="MFS_trans_sf"/>
</dbReference>
<dbReference type="Proteomes" id="UP001209885">
    <property type="component" value="Unassembled WGS sequence"/>
</dbReference>
<evidence type="ECO:0000313" key="3">
    <source>
        <dbReference type="Proteomes" id="UP001209885"/>
    </source>
</evidence>
<feature type="transmembrane region" description="Helical" evidence="1">
    <location>
        <begin position="84"/>
        <end position="105"/>
    </location>
</feature>
<dbReference type="SUPFAM" id="SSF48371">
    <property type="entry name" value="ARM repeat"/>
    <property type="match status" value="1"/>
</dbReference>
<organism evidence="2 3">
    <name type="scientific">Mangrovivirga halotolerans</name>
    <dbReference type="NCBI Taxonomy" id="2993936"/>
    <lineage>
        <taxon>Bacteria</taxon>
        <taxon>Pseudomonadati</taxon>
        <taxon>Bacteroidota</taxon>
        <taxon>Cytophagia</taxon>
        <taxon>Cytophagales</taxon>
        <taxon>Mangrovivirgaceae</taxon>
        <taxon>Mangrovivirga</taxon>
    </lineage>
</organism>
<keyword evidence="3" id="KW-1185">Reference proteome</keyword>
<feature type="transmembrane region" description="Helical" evidence="1">
    <location>
        <begin position="263"/>
        <end position="284"/>
    </location>
</feature>
<dbReference type="InterPro" id="IPR016024">
    <property type="entry name" value="ARM-type_fold"/>
</dbReference>
<feature type="transmembrane region" description="Helical" evidence="1">
    <location>
        <begin position="327"/>
        <end position="346"/>
    </location>
</feature>
<dbReference type="EMBL" id="JAPFQN010000001">
    <property type="protein sequence ID" value="MCX2742225.1"/>
    <property type="molecule type" value="Genomic_DNA"/>
</dbReference>
<name>A0ABT3RM15_9BACT</name>
<accession>A0ABT3RM15</accession>
<protein>
    <recommendedName>
        <fullName evidence="4">Cyclic nucleotide-binding domain-containing protein</fullName>
    </recommendedName>
</protein>
<dbReference type="SUPFAM" id="SSF51206">
    <property type="entry name" value="cAMP-binding domain-like"/>
    <property type="match status" value="1"/>
</dbReference>
<feature type="transmembrane region" description="Helical" evidence="1">
    <location>
        <begin position="296"/>
        <end position="321"/>
    </location>
</feature>
<proteinExistence type="predicted"/>
<dbReference type="InterPro" id="IPR018490">
    <property type="entry name" value="cNMP-bd_dom_sf"/>
</dbReference>
<gene>
    <name evidence="2" type="ORF">OO013_00030</name>
</gene>
<dbReference type="InterPro" id="IPR011989">
    <property type="entry name" value="ARM-like"/>
</dbReference>
<dbReference type="CDD" id="cd06174">
    <property type="entry name" value="MFS"/>
    <property type="match status" value="1"/>
</dbReference>
<evidence type="ECO:0008006" key="4">
    <source>
        <dbReference type="Google" id="ProtNLM"/>
    </source>
</evidence>
<keyword evidence="1" id="KW-1133">Transmembrane helix</keyword>
<reference evidence="2 3" key="1">
    <citation type="submission" date="2022-11" db="EMBL/GenBank/DDBJ databases">
        <title>The characterization of three novel Bacteroidetes species and genomic analysis of their roles in tidal elemental geochemical cycles.</title>
        <authorList>
            <person name="Ma K."/>
        </authorList>
    </citation>
    <scope>NUCLEOTIDE SEQUENCE [LARGE SCALE GENOMIC DNA]</scope>
    <source>
        <strain evidence="2 3">M17</strain>
    </source>
</reference>